<organism evidence="1 2">
    <name type="scientific">Entomophthora muscae</name>
    <dbReference type="NCBI Taxonomy" id="34485"/>
    <lineage>
        <taxon>Eukaryota</taxon>
        <taxon>Fungi</taxon>
        <taxon>Fungi incertae sedis</taxon>
        <taxon>Zoopagomycota</taxon>
        <taxon>Entomophthoromycotina</taxon>
        <taxon>Entomophthoromycetes</taxon>
        <taxon>Entomophthorales</taxon>
        <taxon>Entomophthoraceae</taxon>
        <taxon>Entomophthora</taxon>
    </lineage>
</organism>
<keyword evidence="2" id="KW-1185">Reference proteome</keyword>
<dbReference type="EMBL" id="QTSX02000022">
    <property type="protein sequence ID" value="KAJ9089960.1"/>
    <property type="molecule type" value="Genomic_DNA"/>
</dbReference>
<gene>
    <name evidence="1" type="ORF">DSO57_1007527</name>
</gene>
<proteinExistence type="predicted"/>
<sequence length="438" mass="48565">MTLSTSYSSTFSQISHYLNEVIESNENWRKIKDSLISLKALFTPAAAAGTNFSTDVDAIAAPLVKCISSEHSSLSLEAMSLSAHLSCELKTDFTAHVNQVCPALIQGVGNEDSLYWFESYFTLSTIVANVKSVPVVHQICSAAICKTFSVHRFSAMLFCELINSFDAQLLLQSCDTIENVFSQGLLDPKESLQDLFCSSFQTYIDKLPLRLDHLTKSLPEEVLKFFDQSKTMSSAQSIQESTHSMNPASQAPSLVQTVKELLTIQVGSAASPSSIAHSDSSASRIQLSQGTINNEKTPDYSHIKSKYYQGCAPFVEAHTACQSPSKVKTAIKLSKLPKECLKVKVFSKDSKYILTTIKEESSPKKRFPFPMPFFIARSLLELFVRKAQTLNSKNPTLCHFQVRSMIALDQHPMPSHTRPAITCAPTYFKGLWDPIHTF</sequence>
<evidence type="ECO:0000313" key="1">
    <source>
        <dbReference type="EMBL" id="KAJ9089960.1"/>
    </source>
</evidence>
<evidence type="ECO:0000313" key="2">
    <source>
        <dbReference type="Proteomes" id="UP001165960"/>
    </source>
</evidence>
<accession>A0ACC2USS9</accession>
<name>A0ACC2USS9_9FUNG</name>
<comment type="caution">
    <text evidence="1">The sequence shown here is derived from an EMBL/GenBank/DDBJ whole genome shotgun (WGS) entry which is preliminary data.</text>
</comment>
<protein>
    <submittedName>
        <fullName evidence="1">Uncharacterized protein</fullName>
    </submittedName>
</protein>
<reference evidence="1" key="1">
    <citation type="submission" date="2022-04" db="EMBL/GenBank/DDBJ databases">
        <title>Genome of the entomopathogenic fungus Entomophthora muscae.</title>
        <authorList>
            <person name="Elya C."/>
            <person name="Lovett B.R."/>
            <person name="Lee E."/>
            <person name="Macias A.M."/>
            <person name="Hajek A.E."/>
            <person name="De Bivort B.L."/>
            <person name="Kasson M.T."/>
            <person name="De Fine Licht H.H."/>
            <person name="Stajich J.E."/>
        </authorList>
    </citation>
    <scope>NUCLEOTIDE SEQUENCE</scope>
    <source>
        <strain evidence="1">Berkeley</strain>
    </source>
</reference>
<dbReference type="Proteomes" id="UP001165960">
    <property type="component" value="Unassembled WGS sequence"/>
</dbReference>